<keyword evidence="5" id="KW-1185">Reference proteome</keyword>
<dbReference type="Gene3D" id="3.40.50.1980">
    <property type="entry name" value="Nitrogenase molybdenum iron protein domain"/>
    <property type="match status" value="2"/>
</dbReference>
<dbReference type="AlphaFoldDB" id="A0A426VEX0"/>
<keyword evidence="1 2" id="KW-0732">Signal</keyword>
<accession>A0A426VEX0</accession>
<reference evidence="4 5" key="1">
    <citation type="submission" date="2018-12" db="EMBL/GenBank/DDBJ databases">
        <title>The whole draft genome of Aquabacterium sp. SJQ9.</title>
        <authorList>
            <person name="Sun L."/>
            <person name="Gao X."/>
            <person name="Chen W."/>
            <person name="Huang K."/>
        </authorList>
    </citation>
    <scope>NUCLEOTIDE SEQUENCE [LARGE SCALE GENOMIC DNA]</scope>
    <source>
        <strain evidence="4 5">SJQ9</strain>
    </source>
</reference>
<dbReference type="OrthoDB" id="6495095at2"/>
<dbReference type="PROSITE" id="PS50983">
    <property type="entry name" value="FE_B12_PBP"/>
    <property type="match status" value="1"/>
</dbReference>
<dbReference type="InterPro" id="IPR050902">
    <property type="entry name" value="ABC_Transporter_SBP"/>
</dbReference>
<feature type="chain" id="PRO_5019421975" evidence="2">
    <location>
        <begin position="28"/>
        <end position="305"/>
    </location>
</feature>
<comment type="caution">
    <text evidence="4">The sequence shown here is derived from an EMBL/GenBank/DDBJ whole genome shotgun (WGS) entry which is preliminary data.</text>
</comment>
<dbReference type="GO" id="GO:0071281">
    <property type="term" value="P:cellular response to iron ion"/>
    <property type="evidence" value="ECO:0007669"/>
    <property type="project" value="TreeGrafter"/>
</dbReference>
<dbReference type="PANTHER" id="PTHR30535:SF34">
    <property type="entry name" value="MOLYBDATE-BINDING PROTEIN MOLA"/>
    <property type="match status" value="1"/>
</dbReference>
<evidence type="ECO:0000256" key="1">
    <source>
        <dbReference type="ARBA" id="ARBA00022729"/>
    </source>
</evidence>
<evidence type="ECO:0000313" key="4">
    <source>
        <dbReference type="EMBL" id="RRS05351.1"/>
    </source>
</evidence>
<evidence type="ECO:0000259" key="3">
    <source>
        <dbReference type="PROSITE" id="PS50983"/>
    </source>
</evidence>
<dbReference type="InterPro" id="IPR054828">
    <property type="entry name" value="Vit_B12_bind_prot"/>
</dbReference>
<evidence type="ECO:0000256" key="2">
    <source>
        <dbReference type="SAM" id="SignalP"/>
    </source>
</evidence>
<dbReference type="InterPro" id="IPR002491">
    <property type="entry name" value="ABC_transptr_periplasmic_BD"/>
</dbReference>
<dbReference type="PANTHER" id="PTHR30535">
    <property type="entry name" value="VITAMIN B12-BINDING PROTEIN"/>
    <property type="match status" value="1"/>
</dbReference>
<dbReference type="Pfam" id="PF01497">
    <property type="entry name" value="Peripla_BP_2"/>
    <property type="match status" value="1"/>
</dbReference>
<dbReference type="NCBIfam" id="NF038402">
    <property type="entry name" value="TroA_like"/>
    <property type="match status" value="1"/>
</dbReference>
<dbReference type="SUPFAM" id="SSF53807">
    <property type="entry name" value="Helical backbone' metal receptor"/>
    <property type="match status" value="1"/>
</dbReference>
<protein>
    <submittedName>
        <fullName evidence="4">ABC transporter substrate-binding protein</fullName>
    </submittedName>
</protein>
<proteinExistence type="predicted"/>
<organism evidence="4 5">
    <name type="scientific">Aquabacterium soli</name>
    <dbReference type="NCBI Taxonomy" id="2493092"/>
    <lineage>
        <taxon>Bacteria</taxon>
        <taxon>Pseudomonadati</taxon>
        <taxon>Pseudomonadota</taxon>
        <taxon>Betaproteobacteria</taxon>
        <taxon>Burkholderiales</taxon>
        <taxon>Aquabacterium</taxon>
    </lineage>
</organism>
<feature type="domain" description="Fe/B12 periplasmic-binding" evidence="3">
    <location>
        <begin position="48"/>
        <end position="298"/>
    </location>
</feature>
<evidence type="ECO:0000313" key="5">
    <source>
        <dbReference type="Proteomes" id="UP000269265"/>
    </source>
</evidence>
<gene>
    <name evidence="4" type="ORF">EIP75_06430</name>
</gene>
<feature type="signal peptide" evidence="2">
    <location>
        <begin position="1"/>
        <end position="27"/>
    </location>
</feature>
<dbReference type="EMBL" id="RSED01000004">
    <property type="protein sequence ID" value="RRS05351.1"/>
    <property type="molecule type" value="Genomic_DNA"/>
</dbReference>
<sequence>MKALRGLLSPRAALCWTMAAASGAAMAAGVSVVDDRGVSVSLPALPTRVVTLLPSLTETVCELGACARLVGTDRYSNHPASVKSLPKMGGLDDANVEMIVALRPDVVLLAVSSRVIDRLEGLGLKVVALEPKTYEDVRRVAGKVSQLLGQGPAGERLWARLEAQVGDAARSVPPAARGLSVYYEIDSAPYAAGESSFIGHTLTRLGAVNIVPSRLGPFPKLNPEFVVRADPQVIMVSAKGAMGLPTRPGWSRIRAVKERHVCAFTPEQGDVLSRPGPRMGEAARIMASCLRDAVGVPAAPTGGQP</sequence>
<name>A0A426VEX0_9BURK</name>
<dbReference type="Proteomes" id="UP000269265">
    <property type="component" value="Unassembled WGS sequence"/>
</dbReference>
<dbReference type="RefSeq" id="WP_125242567.1">
    <property type="nucleotide sequence ID" value="NZ_RSED01000004.1"/>
</dbReference>